<evidence type="ECO:0000256" key="1">
    <source>
        <dbReference type="SAM" id="Phobius"/>
    </source>
</evidence>
<dbReference type="GO" id="GO:0019031">
    <property type="term" value="C:viral envelope"/>
    <property type="evidence" value="ECO:0007669"/>
    <property type="project" value="UniProtKB-KW"/>
</dbReference>
<accession>A0A9Y1N7L4</accession>
<protein>
    <submittedName>
        <fullName evidence="3">Envelope glycoprotein 24</fullName>
    </submittedName>
</protein>
<name>A0A9Y1N7L4_9BETA</name>
<proteinExistence type="predicted"/>
<dbReference type="EMBL" id="OP429121">
    <property type="protein sequence ID" value="WEG68794.1"/>
    <property type="molecule type" value="Genomic_DNA"/>
</dbReference>
<keyword evidence="1" id="KW-1133">Transmembrane helix</keyword>
<dbReference type="InterPro" id="IPR057758">
    <property type="entry name" value="UL74A-like"/>
</dbReference>
<reference evidence="3" key="2">
    <citation type="submission" date="2023-06" db="EMBL/GenBank/DDBJ databases">
        <title>Isolation and genome sequencing of cytomegaloviruses from Natal multimammate mice (Mastomys natalensis).</title>
        <authorList>
            <person name="Jarvis M.A."/>
            <person name="Davison A.J."/>
        </authorList>
    </citation>
    <scope>NUCLEOTIDE SEQUENCE</scope>
    <source>
        <strain evidence="2">Mnat29</strain>
        <strain evidence="3">Mnat36</strain>
    </source>
</reference>
<dbReference type="EMBL" id="OP429138">
    <property type="protein sequence ID" value="WEG71158.1"/>
    <property type="molecule type" value="Genomic_DNA"/>
</dbReference>
<keyword evidence="3" id="KW-0946">Virion</keyword>
<keyword evidence="3" id="KW-0261">Viral envelope protein</keyword>
<keyword evidence="1" id="KW-0812">Transmembrane</keyword>
<gene>
    <name evidence="3" type="primary">M74A</name>
</gene>
<sequence>MTGEKCEDYAGDERCERNWSGDYNGVKICYTAFVNMIVLVVMIMLLYRTCIGFQDDIVLRTAMVVARFSGNGSEYKIK</sequence>
<dbReference type="EMBL" id="OP429122">
    <property type="protein sequence ID" value="WEG68930.1"/>
    <property type="molecule type" value="Genomic_DNA"/>
</dbReference>
<feature type="transmembrane region" description="Helical" evidence="1">
    <location>
        <begin position="28"/>
        <end position="47"/>
    </location>
</feature>
<evidence type="ECO:0000313" key="3">
    <source>
        <dbReference type="EMBL" id="WEG68930.1"/>
    </source>
</evidence>
<keyword evidence="1" id="KW-0472">Membrane</keyword>
<evidence type="ECO:0000313" key="2">
    <source>
        <dbReference type="EMBL" id="WEG68794.1"/>
    </source>
</evidence>
<organism evidence="3">
    <name type="scientific">Mastomys natalensis cytomegalovirus 1</name>
    <dbReference type="NCBI Taxonomy" id="2973541"/>
    <lineage>
        <taxon>Viruses</taxon>
        <taxon>Duplodnaviria</taxon>
        <taxon>Heunggongvirae</taxon>
        <taxon>Peploviricota</taxon>
        <taxon>Herviviricetes</taxon>
        <taxon>Herpesvirales</taxon>
        <taxon>Orthoherpesviridae</taxon>
        <taxon>Betaherpesvirinae</taxon>
        <taxon>Muromegalovirus</taxon>
    </lineage>
</organism>
<dbReference type="Pfam" id="PF25727">
    <property type="entry name" value="UL74A"/>
    <property type="match status" value="1"/>
</dbReference>
<reference evidence="3" key="1">
    <citation type="submission" date="2022-09" db="EMBL/GenBank/DDBJ databases">
        <authorList>
            <person name="Vucak M."/>
            <person name="Davison A.J."/>
        </authorList>
    </citation>
    <scope>NUCLEOTIDE SEQUENCE</scope>
    <source>
        <strain evidence="2">Mnat29</strain>
        <strain evidence="3">Mnat36</strain>
    </source>
</reference>